<proteinExistence type="predicted"/>
<sequence length="90" mass="9665">MPAVVNAVVAHQTEAGSVPSTSINTTTEAGGGTGGIYSAIISRNQPIIGVCKTKQILPTLLFRQHSRLGLWRFIFSTLLCFTVGFLILLY</sequence>
<accession>A0A8C8VQW3</accession>
<dbReference type="Proteomes" id="UP000694393">
    <property type="component" value="Unplaced"/>
</dbReference>
<reference evidence="2" key="1">
    <citation type="submission" date="2025-08" db="UniProtKB">
        <authorList>
            <consortium name="Ensembl"/>
        </authorList>
    </citation>
    <scope>IDENTIFICATION</scope>
</reference>
<protein>
    <submittedName>
        <fullName evidence="2">Uncharacterized protein</fullName>
    </submittedName>
</protein>
<dbReference type="Ensembl" id="ENSPCET00000026985.1">
    <property type="protein sequence ID" value="ENSPCEP00000026119.1"/>
    <property type="gene ID" value="ENSPCEG00000019608.1"/>
</dbReference>
<dbReference type="AlphaFoldDB" id="A0A8C8VQW3"/>
<reference evidence="2" key="2">
    <citation type="submission" date="2025-09" db="UniProtKB">
        <authorList>
            <consortium name="Ensembl"/>
        </authorList>
    </citation>
    <scope>IDENTIFICATION</scope>
</reference>
<keyword evidence="1" id="KW-1133">Transmembrane helix</keyword>
<evidence type="ECO:0000313" key="3">
    <source>
        <dbReference type="Proteomes" id="UP000694393"/>
    </source>
</evidence>
<evidence type="ECO:0000313" key="2">
    <source>
        <dbReference type="Ensembl" id="ENSPCEP00000026119.1"/>
    </source>
</evidence>
<organism evidence="2 3">
    <name type="scientific">Pelusios castaneus</name>
    <name type="common">West African mud turtle</name>
    <dbReference type="NCBI Taxonomy" id="367368"/>
    <lineage>
        <taxon>Eukaryota</taxon>
        <taxon>Metazoa</taxon>
        <taxon>Chordata</taxon>
        <taxon>Craniata</taxon>
        <taxon>Vertebrata</taxon>
        <taxon>Euteleostomi</taxon>
        <taxon>Archelosauria</taxon>
        <taxon>Testudinata</taxon>
        <taxon>Testudines</taxon>
        <taxon>Pleurodira</taxon>
        <taxon>Pelomedusidae</taxon>
        <taxon>Pelusios</taxon>
    </lineage>
</organism>
<keyword evidence="1" id="KW-0812">Transmembrane</keyword>
<evidence type="ECO:0000256" key="1">
    <source>
        <dbReference type="SAM" id="Phobius"/>
    </source>
</evidence>
<name>A0A8C8VQW3_9SAUR</name>
<keyword evidence="3" id="KW-1185">Reference proteome</keyword>
<feature type="transmembrane region" description="Helical" evidence="1">
    <location>
        <begin position="70"/>
        <end position="89"/>
    </location>
</feature>
<keyword evidence="1" id="KW-0472">Membrane</keyword>